<reference evidence="2" key="1">
    <citation type="submission" date="2020-05" db="EMBL/GenBank/DDBJ databases">
        <title>WGS assembly of Panicum virgatum.</title>
        <authorList>
            <person name="Lovell J.T."/>
            <person name="Jenkins J."/>
            <person name="Shu S."/>
            <person name="Juenger T.E."/>
            <person name="Schmutz J."/>
        </authorList>
    </citation>
    <scope>NUCLEOTIDE SEQUENCE</scope>
    <source>
        <strain evidence="2">AP13</strain>
    </source>
</reference>
<sequence>MVARSQPTHGQPRSFPLERRSRYPARSYTVPCSAPPRPRPRPLSSSRVGARGGGSKPGAKAGSRRREAQGGQPGAGDGGDKEKWEVIEDGGDGKGKEVKGKAERGLRRTAVRRCRWGCSLQVGDMPLTLQRRAAQLAEAITAVPRLDGETDQSIRPSPIDGEAATIHQWGPERRVREAAAAGGEERPPCQPLRSLRGGPRPLLRWFHSSSSLDCGPPPCSQCDTIGPRLSSLALLQPTSLLATPATSRCPLRQRLGRWTAGGRVVPAHLCTFGRASSGTCQFCCGLMRRYL</sequence>
<feature type="compositionally biased region" description="Basic and acidic residues" evidence="1">
    <location>
        <begin position="78"/>
        <end position="104"/>
    </location>
</feature>
<organism evidence="2 3">
    <name type="scientific">Panicum virgatum</name>
    <name type="common">Blackwell switchgrass</name>
    <dbReference type="NCBI Taxonomy" id="38727"/>
    <lineage>
        <taxon>Eukaryota</taxon>
        <taxon>Viridiplantae</taxon>
        <taxon>Streptophyta</taxon>
        <taxon>Embryophyta</taxon>
        <taxon>Tracheophyta</taxon>
        <taxon>Spermatophyta</taxon>
        <taxon>Magnoliopsida</taxon>
        <taxon>Liliopsida</taxon>
        <taxon>Poales</taxon>
        <taxon>Poaceae</taxon>
        <taxon>PACMAD clade</taxon>
        <taxon>Panicoideae</taxon>
        <taxon>Panicodae</taxon>
        <taxon>Paniceae</taxon>
        <taxon>Panicinae</taxon>
        <taxon>Panicum</taxon>
        <taxon>Panicum sect. Hiantes</taxon>
    </lineage>
</organism>
<feature type="region of interest" description="Disordered" evidence="1">
    <location>
        <begin position="1"/>
        <end position="104"/>
    </location>
</feature>
<accession>A0A8T0V087</accession>
<evidence type="ECO:0000313" key="2">
    <source>
        <dbReference type="EMBL" id="KAG2630051.1"/>
    </source>
</evidence>
<keyword evidence="3" id="KW-1185">Reference proteome</keyword>
<evidence type="ECO:0000256" key="1">
    <source>
        <dbReference type="SAM" id="MobiDB-lite"/>
    </source>
</evidence>
<dbReference type="Proteomes" id="UP000823388">
    <property type="component" value="Chromosome 3K"/>
</dbReference>
<dbReference type="EMBL" id="CM029041">
    <property type="protein sequence ID" value="KAG2630051.1"/>
    <property type="molecule type" value="Genomic_DNA"/>
</dbReference>
<comment type="caution">
    <text evidence="2">The sequence shown here is derived from an EMBL/GenBank/DDBJ whole genome shotgun (WGS) entry which is preliminary data.</text>
</comment>
<feature type="compositionally biased region" description="Polar residues" evidence="1">
    <location>
        <begin position="1"/>
        <end position="11"/>
    </location>
</feature>
<gene>
    <name evidence="2" type="ORF">PVAP13_3KG517500</name>
</gene>
<proteinExistence type="predicted"/>
<dbReference type="AlphaFoldDB" id="A0A8T0V087"/>
<protein>
    <submittedName>
        <fullName evidence="2">Uncharacterized protein</fullName>
    </submittedName>
</protein>
<name>A0A8T0V087_PANVG</name>
<evidence type="ECO:0000313" key="3">
    <source>
        <dbReference type="Proteomes" id="UP000823388"/>
    </source>
</evidence>